<gene>
    <name evidence="3" type="ORF">H8700_06830</name>
</gene>
<dbReference type="PIRSF" id="PIRSF038984">
    <property type="entry name" value="FAD_binding_protein"/>
    <property type="match status" value="1"/>
</dbReference>
<dbReference type="Proteomes" id="UP000637513">
    <property type="component" value="Unassembled WGS sequence"/>
</dbReference>
<keyword evidence="4" id="KW-1185">Reference proteome</keyword>
<protein>
    <submittedName>
        <fullName evidence="3">FAD-dependent oxidoreductase</fullName>
    </submittedName>
</protein>
<evidence type="ECO:0000259" key="2">
    <source>
        <dbReference type="Pfam" id="PF21688"/>
    </source>
</evidence>
<evidence type="ECO:0000313" key="3">
    <source>
        <dbReference type="EMBL" id="MBC8557417.1"/>
    </source>
</evidence>
<dbReference type="Gene3D" id="3.30.70.2700">
    <property type="match status" value="1"/>
</dbReference>
<dbReference type="InterPro" id="IPR028348">
    <property type="entry name" value="FAD-binding_protein"/>
</dbReference>
<feature type="domain" description="FAD-dependent protein C-terminal" evidence="2">
    <location>
        <begin position="325"/>
        <end position="517"/>
    </location>
</feature>
<name>A0ABR7MUE0_9FIRM</name>
<dbReference type="PANTHER" id="PTHR42842:SF3">
    <property type="entry name" value="FAD_NAD(P)-BINDING OXIDOREDUCTASE FAMILY PROTEIN"/>
    <property type="match status" value="1"/>
</dbReference>
<dbReference type="SUPFAM" id="SSF51905">
    <property type="entry name" value="FAD/NAD(P)-binding domain"/>
    <property type="match status" value="1"/>
</dbReference>
<dbReference type="InterPro" id="IPR049516">
    <property type="entry name" value="FAD-depend_C"/>
</dbReference>
<reference evidence="3 4" key="1">
    <citation type="submission" date="2020-08" db="EMBL/GenBank/DDBJ databases">
        <title>Genome public.</title>
        <authorList>
            <person name="Liu C."/>
            <person name="Sun Q."/>
        </authorList>
    </citation>
    <scope>NUCLEOTIDE SEQUENCE [LARGE SCALE GENOMIC DNA]</scope>
    <source>
        <strain evidence="3 4">BX3</strain>
    </source>
</reference>
<accession>A0ABR7MUE0</accession>
<organism evidence="3 4">
    <name type="scientific">Jutongia hominis</name>
    <dbReference type="NCBI Taxonomy" id="2763664"/>
    <lineage>
        <taxon>Bacteria</taxon>
        <taxon>Bacillati</taxon>
        <taxon>Bacillota</taxon>
        <taxon>Clostridia</taxon>
        <taxon>Lachnospirales</taxon>
        <taxon>Lachnospiraceae</taxon>
        <taxon>Jutongia</taxon>
    </lineage>
</organism>
<dbReference type="Pfam" id="PF21688">
    <property type="entry name" value="FAD-depend_C"/>
    <property type="match status" value="1"/>
</dbReference>
<sequence length="565" mass="61877">MIHMSQVKVPVKELVKKAEPELFCKGKIGKAEEELVKKAAAKLIKMPIEEITFFCIEKKSMDARKKNNIQYIYRVSLSGSKEQKRVKQYGKNDVSYEKDCVIKNIPADERCKNGRQSNQTSDPKEQVFQNGNDTKKTVIAGFGPAGMFAALELARAGKQPVVLERGLEVEKRQDKVDAFWKGKGLDPECNVQFGEGGAGTFSDGKLNTLVKDPSGRNKQVLRTFVEFGAPEEILYLQKPHIGTDVLKKVVKNIREEVLSLGGTIYFGAKMEHIIIKDGKVQEVMATIDGQKKNFLCDALILAIGHSARDTFSMLKESGIKMEQKAFAVGVRIEHPQEMIGRSQYGEWYTKLPTAEYKVTHQTAQKRGVYSFCMCPGGYVVNASSEEGMLAVNGMSYSGRDSANANSAIVVTVDPSDFGSADVLAGVAFQRKLEKAAYEASNGKIPVQLFGDFLANRCSTGFGSFMPQMKGGYDFANVRAILPVVIGDAIAEGIQAFDRRIKGYGREDAILSGVESRTSSPVRMVRNEALESNIQGLYPCGEGAGYAGGITSAAMDGIRVAQMLLL</sequence>
<comment type="caution">
    <text evidence="3">The sequence shown here is derived from an EMBL/GenBank/DDBJ whole genome shotgun (WGS) entry which is preliminary data.</text>
</comment>
<dbReference type="Gene3D" id="3.50.50.60">
    <property type="entry name" value="FAD/NAD(P)-binding domain"/>
    <property type="match status" value="2"/>
</dbReference>
<dbReference type="PANTHER" id="PTHR42842">
    <property type="entry name" value="FAD/NAD(P)-BINDING OXIDOREDUCTASE"/>
    <property type="match status" value="1"/>
</dbReference>
<proteinExistence type="predicted"/>
<feature type="region of interest" description="Disordered" evidence="1">
    <location>
        <begin position="111"/>
        <end position="130"/>
    </location>
</feature>
<dbReference type="EMBL" id="JACRSW010000027">
    <property type="protein sequence ID" value="MBC8557417.1"/>
    <property type="molecule type" value="Genomic_DNA"/>
</dbReference>
<dbReference type="RefSeq" id="WP_249304559.1">
    <property type="nucleotide sequence ID" value="NZ_JACRSW010000027.1"/>
</dbReference>
<evidence type="ECO:0000256" key="1">
    <source>
        <dbReference type="SAM" id="MobiDB-lite"/>
    </source>
</evidence>
<feature type="compositionally biased region" description="Polar residues" evidence="1">
    <location>
        <begin position="114"/>
        <end position="130"/>
    </location>
</feature>
<dbReference type="InterPro" id="IPR036188">
    <property type="entry name" value="FAD/NAD-bd_sf"/>
</dbReference>
<evidence type="ECO:0000313" key="4">
    <source>
        <dbReference type="Proteomes" id="UP000637513"/>
    </source>
</evidence>